<dbReference type="InterPro" id="IPR006656">
    <property type="entry name" value="Mopterin_OxRdtase"/>
</dbReference>
<feature type="domain" description="Molybdopterin oxidoreductase" evidence="7">
    <location>
        <begin position="57"/>
        <end position="511"/>
    </location>
</feature>
<dbReference type="Gene3D" id="3.40.50.740">
    <property type="match status" value="1"/>
</dbReference>
<evidence type="ECO:0000313" key="11">
    <source>
        <dbReference type="Proteomes" id="UP000008809"/>
    </source>
</evidence>
<sequence length="789" mass="85901">MTETNDMNDGWSTHSSHWGAFSARWDGRALEVEPDAGDPAPSPILENFTDALRHKARIERPMVRQSWLDKTGAERTFDGAFVELPWDEALDLLAAELSRVHAGYGAAAIFGGSYGWASAGRFHHAQSQIHRFLNVAFGGYVRSVNSYSAGASAVILPHVLGSFEALSRRNVTWEQVSEHTDTVLAFGGMALKNSMVASGGISRHVERDAMQKAAQRGTRFYCISPLRDDLPEQASATWLPIRVGTDVALMLGLAHSLVAENLHDRDFLARYCTGYEIFERYLQGLDDGQPKHAGWASGITGMAAAEIVALARQAARGRTLVTVSHSLQRAQYGEQPVWMGAVLAAMLGQIGLPGGGYNYALGALGHTGRQVNAVPIPTMPQGRNGVEEFIPVARISDMLLHPGQPFEYNGRTLRYPDIKLVYWAGGNPFHHHQDINRLRRAFNVPQTIVVHETAWTASARFADIVLPATMTLERDDIGAAATDPRLIAMRKVAPPVGEARDDFEIFAALARRLGVEQAYTEGRDSRQWLEHLYETTRAALEAKGWDAPAFDEFWRRGELALPSEPDDGGLLRAFRDDPDAHKLPTPSGLIEIFSSTIASFDYADCPGHPTWLPATDQPTPRHSLTLIANQPATRLHSQLDFGRYSQSSKIAGREVVRLNPADAQSRGIVAGDIVRIFNDRGACLAAAAISDAAAAGVIHLPTGAWYDPLPDGGDRPLCVHGNPNVLTRDIGTSRLAQGCTGQVTVVECEKYAGPIPPIRAFDPSAPVKRRRVTPSPADGDGAATERRQA</sequence>
<dbReference type="GO" id="GO:0030288">
    <property type="term" value="C:outer membrane-bounded periplasmic space"/>
    <property type="evidence" value="ECO:0007669"/>
    <property type="project" value="TreeGrafter"/>
</dbReference>
<feature type="domain" description="Molybdopterin dinucleotide-binding" evidence="8">
    <location>
        <begin position="624"/>
        <end position="740"/>
    </location>
</feature>
<dbReference type="KEGG" id="rpb:RPB_3139"/>
<dbReference type="Pfam" id="PF18364">
    <property type="entry name" value="Molybdopterin_N"/>
    <property type="match status" value="1"/>
</dbReference>
<dbReference type="InterPro" id="IPR050612">
    <property type="entry name" value="Prok_Mopterin_Oxidored"/>
</dbReference>
<dbReference type="Proteomes" id="UP000008809">
    <property type="component" value="Chromosome"/>
</dbReference>
<evidence type="ECO:0000256" key="3">
    <source>
        <dbReference type="ARBA" id="ARBA00022505"/>
    </source>
</evidence>
<dbReference type="HOGENOM" id="CLU_000422_13_3_5"/>
<dbReference type="Pfam" id="PF01568">
    <property type="entry name" value="Molydop_binding"/>
    <property type="match status" value="1"/>
</dbReference>
<evidence type="ECO:0000313" key="10">
    <source>
        <dbReference type="EMBL" id="ABD07835.1"/>
    </source>
</evidence>
<dbReference type="GO" id="GO:0009055">
    <property type="term" value="F:electron transfer activity"/>
    <property type="evidence" value="ECO:0007669"/>
    <property type="project" value="TreeGrafter"/>
</dbReference>
<organism evidence="10 11">
    <name type="scientific">Rhodopseudomonas palustris (strain HaA2)</name>
    <dbReference type="NCBI Taxonomy" id="316058"/>
    <lineage>
        <taxon>Bacteria</taxon>
        <taxon>Pseudomonadati</taxon>
        <taxon>Pseudomonadota</taxon>
        <taxon>Alphaproteobacteria</taxon>
        <taxon>Hyphomicrobiales</taxon>
        <taxon>Nitrobacteraceae</taxon>
        <taxon>Rhodopseudomonas</taxon>
    </lineage>
</organism>
<dbReference type="AlphaFoldDB" id="Q2IVC5"/>
<comment type="cofactor">
    <cofactor evidence="1">
        <name>Mo-bis(molybdopterin guanine dinucleotide)</name>
        <dbReference type="ChEBI" id="CHEBI:60539"/>
    </cofactor>
</comment>
<dbReference type="CDD" id="cd02793">
    <property type="entry name" value="MopB_CT_DMSOR-BSOR-TMAOR"/>
    <property type="match status" value="1"/>
</dbReference>
<dbReference type="Pfam" id="PF00384">
    <property type="entry name" value="Molybdopterin"/>
    <property type="match status" value="1"/>
</dbReference>
<dbReference type="Gene3D" id="3.40.228.10">
    <property type="entry name" value="Dimethylsulfoxide Reductase, domain 2"/>
    <property type="match status" value="1"/>
</dbReference>
<feature type="domain" description="Molybdopterin oxidoreductase N-terminal" evidence="9">
    <location>
        <begin position="14"/>
        <end position="53"/>
    </location>
</feature>
<dbReference type="STRING" id="316058.RPB_3139"/>
<dbReference type="InterPro" id="IPR041460">
    <property type="entry name" value="Molybdopterin_N"/>
</dbReference>
<dbReference type="SUPFAM" id="SSF50692">
    <property type="entry name" value="ADC-like"/>
    <property type="match status" value="1"/>
</dbReference>
<dbReference type="GO" id="GO:0009061">
    <property type="term" value="P:anaerobic respiration"/>
    <property type="evidence" value="ECO:0007669"/>
    <property type="project" value="TreeGrafter"/>
</dbReference>
<feature type="region of interest" description="Disordered" evidence="6">
    <location>
        <begin position="759"/>
        <end position="789"/>
    </location>
</feature>
<proteinExistence type="inferred from homology"/>
<dbReference type="PANTHER" id="PTHR43742:SF10">
    <property type="entry name" value="TRIMETHYLAMINE-N-OXIDE REDUCTASE 2"/>
    <property type="match status" value="1"/>
</dbReference>
<evidence type="ECO:0000259" key="9">
    <source>
        <dbReference type="Pfam" id="PF18364"/>
    </source>
</evidence>
<reference evidence="10 11" key="1">
    <citation type="submission" date="2006-01" db="EMBL/GenBank/DDBJ databases">
        <title>Complete sequence of Rhodopseudomonas palustris HaA2.</title>
        <authorList>
            <consortium name="US DOE Joint Genome Institute"/>
            <person name="Copeland A."/>
            <person name="Lucas S."/>
            <person name="Lapidus A."/>
            <person name="Barry K."/>
            <person name="Detter J.C."/>
            <person name="Glavina T."/>
            <person name="Hammon N."/>
            <person name="Israni S."/>
            <person name="Pitluck S."/>
            <person name="Chain P."/>
            <person name="Malfatti S."/>
            <person name="Shin M."/>
            <person name="Vergez L."/>
            <person name="Schmutz J."/>
            <person name="Larimer F."/>
            <person name="Land M."/>
            <person name="Hauser L."/>
            <person name="Pelletier D.A."/>
            <person name="Kyrpides N."/>
            <person name="Anderson I."/>
            <person name="Oda Y."/>
            <person name="Harwood C.S."/>
            <person name="Richardson P."/>
        </authorList>
    </citation>
    <scope>NUCLEOTIDE SEQUENCE [LARGE SCALE GENOMIC DNA]</scope>
    <source>
        <strain evidence="10 11">HaA2</strain>
    </source>
</reference>
<dbReference type="Gene3D" id="2.40.40.20">
    <property type="match status" value="1"/>
</dbReference>
<dbReference type="Gene3D" id="3.90.55.10">
    <property type="entry name" value="Dimethylsulfoxide Reductase, domain 3"/>
    <property type="match status" value="1"/>
</dbReference>
<dbReference type="PANTHER" id="PTHR43742">
    <property type="entry name" value="TRIMETHYLAMINE-N-OXIDE REDUCTASE"/>
    <property type="match status" value="1"/>
</dbReference>
<dbReference type="InterPro" id="IPR006657">
    <property type="entry name" value="MoPterin_dinucl-bd_dom"/>
</dbReference>
<dbReference type="CDD" id="cd02769">
    <property type="entry name" value="MopB_DMSOR-BSOR-TMAOR"/>
    <property type="match status" value="1"/>
</dbReference>
<evidence type="ECO:0000256" key="5">
    <source>
        <dbReference type="ARBA" id="ARBA00023002"/>
    </source>
</evidence>
<evidence type="ECO:0000256" key="2">
    <source>
        <dbReference type="ARBA" id="ARBA00010312"/>
    </source>
</evidence>
<dbReference type="EMBL" id="CP000250">
    <property type="protein sequence ID" value="ABD07835.1"/>
    <property type="molecule type" value="Genomic_DNA"/>
</dbReference>
<keyword evidence="5 10" id="KW-0560">Oxidoreductase</keyword>
<dbReference type="InterPro" id="IPR041954">
    <property type="entry name" value="CT_DMSOR/BSOR/TMAOR"/>
</dbReference>
<keyword evidence="11" id="KW-1185">Reference proteome</keyword>
<dbReference type="GO" id="GO:0050626">
    <property type="term" value="F:trimethylamine-N-oxide reductase (cytochrome c) activity"/>
    <property type="evidence" value="ECO:0007669"/>
    <property type="project" value="UniProtKB-EC"/>
</dbReference>
<keyword evidence="4" id="KW-0479">Metal-binding</keyword>
<evidence type="ECO:0000256" key="4">
    <source>
        <dbReference type="ARBA" id="ARBA00022723"/>
    </source>
</evidence>
<keyword evidence="3" id="KW-0500">Molybdenum</keyword>
<dbReference type="GO" id="GO:0030151">
    <property type="term" value="F:molybdenum ion binding"/>
    <property type="evidence" value="ECO:0007669"/>
    <property type="project" value="TreeGrafter"/>
</dbReference>
<dbReference type="RefSeq" id="WP_011442019.1">
    <property type="nucleotide sequence ID" value="NC_007778.1"/>
</dbReference>
<evidence type="ECO:0000256" key="1">
    <source>
        <dbReference type="ARBA" id="ARBA00001942"/>
    </source>
</evidence>
<name>Q2IVC5_RHOP2</name>
<dbReference type="SUPFAM" id="SSF53706">
    <property type="entry name" value="Formate dehydrogenase/DMSO reductase, domains 1-3"/>
    <property type="match status" value="1"/>
</dbReference>
<gene>
    <name evidence="10" type="ordered locus">RPB_3139</name>
</gene>
<accession>Q2IVC5</accession>
<dbReference type="GO" id="GO:0043546">
    <property type="term" value="F:molybdopterin cofactor binding"/>
    <property type="evidence" value="ECO:0007669"/>
    <property type="project" value="InterPro"/>
</dbReference>
<comment type="similarity">
    <text evidence="2">Belongs to the prokaryotic molybdopterin-containing oxidoreductase family.</text>
</comment>
<evidence type="ECO:0000259" key="7">
    <source>
        <dbReference type="Pfam" id="PF00384"/>
    </source>
</evidence>
<dbReference type="EC" id="1.7.2.3" evidence="10"/>
<dbReference type="InterPro" id="IPR009010">
    <property type="entry name" value="Asp_de-COase-like_dom_sf"/>
</dbReference>
<dbReference type="eggNOG" id="COG0243">
    <property type="taxonomic scope" value="Bacteria"/>
</dbReference>
<evidence type="ECO:0000259" key="8">
    <source>
        <dbReference type="Pfam" id="PF01568"/>
    </source>
</evidence>
<protein>
    <submittedName>
        <fullName evidence="10">Trimethylamine-N-oxide reductase (Cytochrome c)</fullName>
        <ecNumber evidence="10">1.7.2.3</ecNumber>
    </submittedName>
</protein>
<evidence type="ECO:0000256" key="6">
    <source>
        <dbReference type="SAM" id="MobiDB-lite"/>
    </source>
</evidence>